<reference evidence="1" key="1">
    <citation type="submission" date="2012-09" db="EMBL/GenBank/DDBJ databases">
        <authorList>
            <person name="Martin A.A."/>
        </authorList>
    </citation>
    <scope>NUCLEOTIDE SEQUENCE</scope>
</reference>
<proteinExistence type="predicted"/>
<keyword evidence="1" id="KW-1185">Reference proteome</keyword>
<reference evidence="2" key="2">
    <citation type="submission" date="2017-02" db="UniProtKB">
        <authorList>
            <consortium name="WormBaseParasite"/>
        </authorList>
    </citation>
    <scope>IDENTIFICATION</scope>
</reference>
<name>A0A0K0D5K4_ANGCA</name>
<organism evidence="1 2">
    <name type="scientific">Angiostrongylus cantonensis</name>
    <name type="common">Rat lungworm</name>
    <dbReference type="NCBI Taxonomy" id="6313"/>
    <lineage>
        <taxon>Eukaryota</taxon>
        <taxon>Metazoa</taxon>
        <taxon>Ecdysozoa</taxon>
        <taxon>Nematoda</taxon>
        <taxon>Chromadorea</taxon>
        <taxon>Rhabditida</taxon>
        <taxon>Rhabditina</taxon>
        <taxon>Rhabditomorpha</taxon>
        <taxon>Strongyloidea</taxon>
        <taxon>Metastrongylidae</taxon>
        <taxon>Angiostrongylus</taxon>
    </lineage>
</organism>
<dbReference type="Proteomes" id="UP000035642">
    <property type="component" value="Unassembled WGS sequence"/>
</dbReference>
<evidence type="ECO:0000313" key="1">
    <source>
        <dbReference type="Proteomes" id="UP000035642"/>
    </source>
</evidence>
<accession>A0A0K0D5K4</accession>
<protein>
    <submittedName>
        <fullName evidence="2">RNA-dependent RNA polymerase</fullName>
    </submittedName>
</protein>
<evidence type="ECO:0000313" key="2">
    <source>
        <dbReference type="WBParaSite" id="ACAC_0000534901-mRNA-1"/>
    </source>
</evidence>
<dbReference type="AlphaFoldDB" id="A0A0K0D5K4"/>
<sequence length="58" mass="6673">LETNGDDDDVKRFQKLMDQGFYESYPSGENNGKKLMSRRPTTVVLDPCPMRNLLHLDS</sequence>
<dbReference type="WBParaSite" id="ACAC_0000534901-mRNA-1">
    <property type="protein sequence ID" value="ACAC_0000534901-mRNA-1"/>
    <property type="gene ID" value="ACAC_0000534901"/>
</dbReference>